<dbReference type="InterPro" id="IPR051797">
    <property type="entry name" value="TrmB-like"/>
</dbReference>
<proteinExistence type="predicted"/>
<sequence length="355" mass="38854">MRSGSVDEQMLRPLGLSADAEKIYRCLLEDPRTEIPPLAARMGWPADRLEAGVNELLELALVRYSWERPHELHLVSPEVSLVPLLTQQELALLDKQKEVVASRVAIEEIVAEYGDRAAAGGYHDAERLVGVDNIRLRLEVLLAGVETEVMAFSDGGPQTAATLEAGRPLDESMLERGVRMRGVYLDSLANDGPTARYVGWLHERGARIRTTATLPLRMLIADRKAVMVPMDVTDAAQGALLIRDTGVVAALCALFEAVWEKSASFGASRSGRDDVGLTRQERAVVQLLAEGHTDDVVARRLGVSVRTSRRLTADLMVRLDARSRFQAGVRAIRAGWLPVDDDDQFFPAPASSDSA</sequence>
<organism evidence="2 3">
    <name type="scientific">Kribbella voronezhensis</name>
    <dbReference type="NCBI Taxonomy" id="2512212"/>
    <lineage>
        <taxon>Bacteria</taxon>
        <taxon>Bacillati</taxon>
        <taxon>Actinomycetota</taxon>
        <taxon>Actinomycetes</taxon>
        <taxon>Propionibacteriales</taxon>
        <taxon>Kribbellaceae</taxon>
        <taxon>Kribbella</taxon>
    </lineage>
</organism>
<dbReference type="SMART" id="SM00421">
    <property type="entry name" value="HTH_LUXR"/>
    <property type="match status" value="1"/>
</dbReference>
<name>A0A4R7T766_9ACTN</name>
<dbReference type="PANTHER" id="PTHR34293">
    <property type="entry name" value="HTH-TYPE TRANSCRIPTIONAL REGULATOR TRMBL2"/>
    <property type="match status" value="1"/>
</dbReference>
<evidence type="ECO:0000313" key="3">
    <source>
        <dbReference type="Proteomes" id="UP000295151"/>
    </source>
</evidence>
<feature type="domain" description="HTH luxR-type" evidence="1">
    <location>
        <begin position="270"/>
        <end position="335"/>
    </location>
</feature>
<dbReference type="CDD" id="cd06170">
    <property type="entry name" value="LuxR_C_like"/>
    <property type="match status" value="1"/>
</dbReference>
<dbReference type="PROSITE" id="PS50043">
    <property type="entry name" value="HTH_LUXR_2"/>
    <property type="match status" value="1"/>
</dbReference>
<dbReference type="Pfam" id="PF00196">
    <property type="entry name" value="GerE"/>
    <property type="match status" value="1"/>
</dbReference>
<dbReference type="EMBL" id="SOCE01000001">
    <property type="protein sequence ID" value="TDU87760.1"/>
    <property type="molecule type" value="Genomic_DNA"/>
</dbReference>
<dbReference type="SUPFAM" id="SSF46894">
    <property type="entry name" value="C-terminal effector domain of the bipartite response regulators"/>
    <property type="match status" value="1"/>
</dbReference>
<gene>
    <name evidence="2" type="ORF">EV138_1288</name>
</gene>
<accession>A0A4R7T766</accession>
<evidence type="ECO:0000259" key="1">
    <source>
        <dbReference type="PROSITE" id="PS50043"/>
    </source>
</evidence>
<protein>
    <submittedName>
        <fullName evidence="2">Regulatory LuxR family protein</fullName>
    </submittedName>
</protein>
<dbReference type="PANTHER" id="PTHR34293:SF1">
    <property type="entry name" value="HTH-TYPE TRANSCRIPTIONAL REGULATOR TRMBL2"/>
    <property type="match status" value="1"/>
</dbReference>
<dbReference type="InterPro" id="IPR000792">
    <property type="entry name" value="Tscrpt_reg_LuxR_C"/>
</dbReference>
<dbReference type="InterPro" id="IPR016032">
    <property type="entry name" value="Sig_transdc_resp-reg_C-effctor"/>
</dbReference>
<comment type="caution">
    <text evidence="2">The sequence shown here is derived from an EMBL/GenBank/DDBJ whole genome shotgun (WGS) entry which is preliminary data.</text>
</comment>
<dbReference type="GO" id="GO:0006355">
    <property type="term" value="P:regulation of DNA-templated transcription"/>
    <property type="evidence" value="ECO:0007669"/>
    <property type="project" value="InterPro"/>
</dbReference>
<keyword evidence="3" id="KW-1185">Reference proteome</keyword>
<dbReference type="Gene3D" id="1.10.10.10">
    <property type="entry name" value="Winged helix-like DNA-binding domain superfamily/Winged helix DNA-binding domain"/>
    <property type="match status" value="2"/>
</dbReference>
<dbReference type="GO" id="GO:0003677">
    <property type="term" value="F:DNA binding"/>
    <property type="evidence" value="ECO:0007669"/>
    <property type="project" value="InterPro"/>
</dbReference>
<reference evidence="2 3" key="1">
    <citation type="submission" date="2019-03" db="EMBL/GenBank/DDBJ databases">
        <title>Genomic Encyclopedia of Type Strains, Phase III (KMG-III): the genomes of soil and plant-associated and newly described type strains.</title>
        <authorList>
            <person name="Whitman W."/>
        </authorList>
    </citation>
    <scope>NUCLEOTIDE SEQUENCE [LARGE SCALE GENOMIC DNA]</scope>
    <source>
        <strain evidence="2 3">VKM Ac-2575</strain>
    </source>
</reference>
<dbReference type="Proteomes" id="UP000295151">
    <property type="component" value="Unassembled WGS sequence"/>
</dbReference>
<dbReference type="InterPro" id="IPR036388">
    <property type="entry name" value="WH-like_DNA-bd_sf"/>
</dbReference>
<evidence type="ECO:0000313" key="2">
    <source>
        <dbReference type="EMBL" id="TDU87760.1"/>
    </source>
</evidence>
<dbReference type="AlphaFoldDB" id="A0A4R7T766"/>